<evidence type="ECO:0000313" key="4">
    <source>
        <dbReference type="Proteomes" id="UP001140949"/>
    </source>
</evidence>
<keyword evidence="1 2" id="KW-0732">Signal</keyword>
<accession>A0AAX6G5W7</accession>
<proteinExistence type="predicted"/>
<sequence>MVRVGRMNLLLQLLGTLLLLAATTSLTSHAKNADEVDLVALPPRPPIVAPSPHPVLPFPSGVAIEGVVYCLTCTVMGRAPMPSPSALPGVVAKLQCDRPKHGRQTYGNATTDAKGYFLLIVPKMKPTALRMCKVVLTLPTKCDKPLLPSLGLAKPLFERIEKIGSLYYVLYTAGFSEYAPPRPLLCHL</sequence>
<evidence type="ECO:0000313" key="3">
    <source>
        <dbReference type="EMBL" id="KAJ6824002.1"/>
    </source>
</evidence>
<reference evidence="3" key="1">
    <citation type="journal article" date="2023" name="GigaByte">
        <title>Genome assembly of the bearded iris, Iris pallida Lam.</title>
        <authorList>
            <person name="Bruccoleri R.E."/>
            <person name="Oakeley E.J."/>
            <person name="Faust A.M.E."/>
            <person name="Altorfer M."/>
            <person name="Dessus-Babus S."/>
            <person name="Burckhardt D."/>
            <person name="Oertli M."/>
            <person name="Naumann U."/>
            <person name="Petersen F."/>
            <person name="Wong J."/>
        </authorList>
    </citation>
    <scope>NUCLEOTIDE SEQUENCE</scope>
    <source>
        <strain evidence="3">GSM-AAB239-AS_SAM_17_03QT</strain>
    </source>
</reference>
<gene>
    <name evidence="3" type="ORF">M6B38_130090</name>
</gene>
<feature type="signal peptide" evidence="2">
    <location>
        <begin position="1"/>
        <end position="25"/>
    </location>
</feature>
<dbReference type="PANTHER" id="PTHR33470:SF22">
    <property type="entry name" value="POLLEN OLE E 1 ALLERGEN AND EXTENSIN FAMILY PROTEIN"/>
    <property type="match status" value="1"/>
</dbReference>
<reference evidence="3" key="2">
    <citation type="submission" date="2023-04" db="EMBL/GenBank/DDBJ databases">
        <authorList>
            <person name="Bruccoleri R.E."/>
            <person name="Oakeley E.J."/>
            <person name="Faust A.-M."/>
            <person name="Dessus-Babus S."/>
            <person name="Altorfer M."/>
            <person name="Burckhardt D."/>
            <person name="Oertli M."/>
            <person name="Naumann U."/>
            <person name="Petersen F."/>
            <person name="Wong J."/>
        </authorList>
    </citation>
    <scope>NUCLEOTIDE SEQUENCE</scope>
    <source>
        <strain evidence="3">GSM-AAB239-AS_SAM_17_03QT</strain>
        <tissue evidence="3">Leaf</tissue>
    </source>
</reference>
<dbReference type="EMBL" id="JANAVB010022594">
    <property type="protein sequence ID" value="KAJ6824002.1"/>
    <property type="molecule type" value="Genomic_DNA"/>
</dbReference>
<organism evidence="3 4">
    <name type="scientific">Iris pallida</name>
    <name type="common">Sweet iris</name>
    <dbReference type="NCBI Taxonomy" id="29817"/>
    <lineage>
        <taxon>Eukaryota</taxon>
        <taxon>Viridiplantae</taxon>
        <taxon>Streptophyta</taxon>
        <taxon>Embryophyta</taxon>
        <taxon>Tracheophyta</taxon>
        <taxon>Spermatophyta</taxon>
        <taxon>Magnoliopsida</taxon>
        <taxon>Liliopsida</taxon>
        <taxon>Asparagales</taxon>
        <taxon>Iridaceae</taxon>
        <taxon>Iridoideae</taxon>
        <taxon>Irideae</taxon>
        <taxon>Iris</taxon>
    </lineage>
</organism>
<name>A0AAX6G5W7_IRIPA</name>
<dbReference type="AlphaFoldDB" id="A0AAX6G5W7"/>
<dbReference type="PANTHER" id="PTHR33470">
    <property type="entry name" value="OS01G0164075 PROTEIN"/>
    <property type="match status" value="1"/>
</dbReference>
<feature type="chain" id="PRO_5043960245" description="Pistil-specific extensin-like protein" evidence="2">
    <location>
        <begin position="26"/>
        <end position="188"/>
    </location>
</feature>
<evidence type="ECO:0008006" key="5">
    <source>
        <dbReference type="Google" id="ProtNLM"/>
    </source>
</evidence>
<dbReference type="GO" id="GO:0071944">
    <property type="term" value="C:cell periphery"/>
    <property type="evidence" value="ECO:0007669"/>
    <property type="project" value="TreeGrafter"/>
</dbReference>
<dbReference type="Pfam" id="PF01190">
    <property type="entry name" value="Pollen_Ole_e_1"/>
    <property type="match status" value="1"/>
</dbReference>
<dbReference type="Proteomes" id="UP001140949">
    <property type="component" value="Unassembled WGS sequence"/>
</dbReference>
<protein>
    <recommendedName>
        <fullName evidence="5">Pistil-specific extensin-like protein</fullName>
    </recommendedName>
</protein>
<keyword evidence="4" id="KW-1185">Reference proteome</keyword>
<comment type="caution">
    <text evidence="3">The sequence shown here is derived from an EMBL/GenBank/DDBJ whole genome shotgun (WGS) entry which is preliminary data.</text>
</comment>
<evidence type="ECO:0000256" key="2">
    <source>
        <dbReference type="SAM" id="SignalP"/>
    </source>
</evidence>
<evidence type="ECO:0000256" key="1">
    <source>
        <dbReference type="ARBA" id="ARBA00022729"/>
    </source>
</evidence>